<sequence length="70" mass="7838">MKTEQSQFVFYLIESSAIKQFFLLDMLTGTGLYYLCKFCSSSILIGMIGSVVGVEGIRRAGFMIRNLASR</sequence>
<gene>
    <name evidence="2" type="ORF">CYL18_10860</name>
</gene>
<evidence type="ECO:0000256" key="1">
    <source>
        <dbReference type="SAM" id="Phobius"/>
    </source>
</evidence>
<keyword evidence="3" id="KW-1185">Reference proteome</keyword>
<dbReference type="AlphaFoldDB" id="A0A2S7MZV4"/>
<dbReference type="EMBL" id="PKOZ01000005">
    <property type="protein sequence ID" value="PQD95324.1"/>
    <property type="molecule type" value="Genomic_DNA"/>
</dbReference>
<keyword evidence="1" id="KW-0812">Transmembrane</keyword>
<organism evidence="2 3">
    <name type="scientific">Pradoshia eiseniae</name>
    <dbReference type="NCBI Taxonomy" id="2064768"/>
    <lineage>
        <taxon>Bacteria</taxon>
        <taxon>Bacillati</taxon>
        <taxon>Bacillota</taxon>
        <taxon>Bacilli</taxon>
        <taxon>Bacillales</taxon>
        <taxon>Bacillaceae</taxon>
        <taxon>Pradoshia</taxon>
    </lineage>
</organism>
<keyword evidence="1" id="KW-0472">Membrane</keyword>
<evidence type="ECO:0000313" key="2">
    <source>
        <dbReference type="EMBL" id="PQD95324.1"/>
    </source>
</evidence>
<proteinExistence type="predicted"/>
<protein>
    <submittedName>
        <fullName evidence="2">Uncharacterized protein</fullName>
    </submittedName>
</protein>
<comment type="caution">
    <text evidence="2">The sequence shown here is derived from an EMBL/GenBank/DDBJ whole genome shotgun (WGS) entry which is preliminary data.</text>
</comment>
<keyword evidence="1" id="KW-1133">Transmembrane helix</keyword>
<accession>A0A2S7MZV4</accession>
<evidence type="ECO:0000313" key="3">
    <source>
        <dbReference type="Proteomes" id="UP000239663"/>
    </source>
</evidence>
<name>A0A2S7MZV4_9BACI</name>
<feature type="transmembrane region" description="Helical" evidence="1">
    <location>
        <begin position="32"/>
        <end position="54"/>
    </location>
</feature>
<reference evidence="2 3" key="1">
    <citation type="submission" date="2017-12" db="EMBL/GenBank/DDBJ databases">
        <title>Taxonomic description and draft genome of Pradoshia cofamensis Gen. nov., sp. nov., a thermotolerant bacillale isolated from anterior gut of earthworm Eisenia fetida.</title>
        <authorList>
            <person name="Saha T."/>
            <person name="Chakraborty R."/>
        </authorList>
    </citation>
    <scope>NUCLEOTIDE SEQUENCE [LARGE SCALE GENOMIC DNA]</scope>
    <source>
        <strain evidence="2 3">EAG3</strain>
    </source>
</reference>
<dbReference type="Proteomes" id="UP000239663">
    <property type="component" value="Unassembled WGS sequence"/>
</dbReference>